<proteinExistence type="predicted"/>
<keyword evidence="3" id="KW-1185">Reference proteome</keyword>
<reference evidence="2" key="2">
    <citation type="submission" date="2018-05" db="EMBL/GenBank/DDBJ databases">
        <authorList>
            <person name="Lanie J.A."/>
            <person name="Ng W.-L."/>
            <person name="Kazmierczak K.M."/>
            <person name="Andrzejewski T.M."/>
            <person name="Davidsen T.M."/>
            <person name="Wayne K.J."/>
            <person name="Tettelin H."/>
            <person name="Glass J.I."/>
            <person name="Rusch D."/>
            <person name="Podicherti R."/>
            <person name="Tsui H.-C.T."/>
            <person name="Winkler M.E."/>
        </authorList>
    </citation>
    <scope>NUCLEOTIDE SEQUENCE [LARGE SCALE GENOMIC DNA]</scope>
    <source>
        <strain evidence="2">ZY111</strain>
    </source>
</reference>
<dbReference type="OrthoDB" id="1426896at2"/>
<sequence>MNNLTEDFLESVFSFNKLPDFYKTSNSNFTEKLNYTNAYNDFPDIKNNLVLVKDIPSYISLETKALPKNIKHLSIDYYKGFAIKLDDVDNLQGYLKTRFGSSSRYKLRRSIKKLESAFDISYKMYFGEIDDIEYRFVFDEFFELLKIRSIEKGIPNNGNLNRKEYYQNLVLPLIKQKKASLFVIYNGKKPIDICLNFHADTLVFQLIRTYDICYSKFNTGYIDLMKQIEWCLDNNVRFITFSYGDFYWKRRWCNFIYPYSFDVFYNKNSIKSIIKALKLISNLKLRHKLRERGIIDKFHEIKAKIDNKITASKEPNVEISDIDFNVKINVGEKLNLYDSKYSIIRKLAFDFLFNFNEKEKDIKFYNIENKQNEYLIMGLKNKISISTK</sequence>
<accession>A0A2U2X3Q6</accession>
<reference evidence="2" key="1">
    <citation type="submission" date="2018-05" db="EMBL/GenBank/DDBJ databases">
        <title>Algibacter marinivivus sp. nov., isolated from sample around a algae.</title>
        <authorList>
            <person name="Zhong X."/>
        </authorList>
    </citation>
    <scope>NUCLEOTIDE SEQUENCE [LARGE SCALE GENOMIC DNA]</scope>
    <source>
        <strain evidence="2">ZY111</strain>
    </source>
</reference>
<evidence type="ECO:0000313" key="3">
    <source>
        <dbReference type="Proteomes" id="UP000245375"/>
    </source>
</evidence>
<evidence type="ECO:0000313" key="2">
    <source>
        <dbReference type="EMBL" id="PWH82411.1"/>
    </source>
</evidence>
<comment type="caution">
    <text evidence="2">The sequence shown here is derived from an EMBL/GenBank/DDBJ whole genome shotgun (WGS) entry which is preliminary data.</text>
</comment>
<dbReference type="AlphaFoldDB" id="A0A2U2X3Q6"/>
<dbReference type="SUPFAM" id="SSF55729">
    <property type="entry name" value="Acyl-CoA N-acyltransferases (Nat)"/>
    <property type="match status" value="1"/>
</dbReference>
<name>A0A2U2X3Q6_9FLAO</name>
<dbReference type="RefSeq" id="WP_109352778.1">
    <property type="nucleotide sequence ID" value="NZ_QFRI01000002.1"/>
</dbReference>
<protein>
    <recommendedName>
        <fullName evidence="1">BioF2-like acetyltransferase domain-containing protein</fullName>
    </recommendedName>
</protein>
<organism evidence="2 3">
    <name type="scientific">Algibacter marinivivus</name>
    <dbReference type="NCBI Taxonomy" id="2100723"/>
    <lineage>
        <taxon>Bacteria</taxon>
        <taxon>Pseudomonadati</taxon>
        <taxon>Bacteroidota</taxon>
        <taxon>Flavobacteriia</taxon>
        <taxon>Flavobacteriales</taxon>
        <taxon>Flavobacteriaceae</taxon>
        <taxon>Algibacter</taxon>
    </lineage>
</organism>
<dbReference type="Proteomes" id="UP000245375">
    <property type="component" value="Unassembled WGS sequence"/>
</dbReference>
<dbReference type="InterPro" id="IPR038740">
    <property type="entry name" value="BioF2-like_GNAT_dom"/>
</dbReference>
<evidence type="ECO:0000259" key="1">
    <source>
        <dbReference type="Pfam" id="PF13480"/>
    </source>
</evidence>
<feature type="domain" description="BioF2-like acetyltransferase" evidence="1">
    <location>
        <begin position="101"/>
        <end position="250"/>
    </location>
</feature>
<dbReference type="Pfam" id="PF13480">
    <property type="entry name" value="Acetyltransf_6"/>
    <property type="match status" value="1"/>
</dbReference>
<dbReference type="Gene3D" id="3.40.630.30">
    <property type="match status" value="1"/>
</dbReference>
<gene>
    <name evidence="2" type="ORF">DIS18_09155</name>
</gene>
<dbReference type="EMBL" id="QFRI01000002">
    <property type="protein sequence ID" value="PWH82411.1"/>
    <property type="molecule type" value="Genomic_DNA"/>
</dbReference>
<dbReference type="InterPro" id="IPR016181">
    <property type="entry name" value="Acyl_CoA_acyltransferase"/>
</dbReference>